<sequence length="60" mass="6442">GQYDWLSGLGVANAASLNNWESLGGNVARLVILAVFQGHINVSKAAGTVYWKICQNHELS</sequence>
<dbReference type="AlphaFoldDB" id="A0A1V6Y0I7"/>
<dbReference type="Proteomes" id="UP000191691">
    <property type="component" value="Unassembled WGS sequence"/>
</dbReference>
<evidence type="ECO:0000313" key="2">
    <source>
        <dbReference type="Proteomes" id="UP000191691"/>
    </source>
</evidence>
<gene>
    <name evidence="1" type="ORF">PENNAL_c0043G06836</name>
</gene>
<accession>A0A1V6Y0I7</accession>
<feature type="non-terminal residue" evidence="1">
    <location>
        <position position="60"/>
    </location>
</feature>
<dbReference type="EMBL" id="MOOB01000043">
    <property type="protein sequence ID" value="OQE80883.1"/>
    <property type="molecule type" value="Genomic_DNA"/>
</dbReference>
<comment type="caution">
    <text evidence="1">The sequence shown here is derived from an EMBL/GenBank/DDBJ whole genome shotgun (WGS) entry which is preliminary data.</text>
</comment>
<proteinExistence type="predicted"/>
<evidence type="ECO:0000313" key="1">
    <source>
        <dbReference type="EMBL" id="OQE80883.1"/>
    </source>
</evidence>
<reference evidence="2" key="1">
    <citation type="journal article" date="2017" name="Nat. Microbiol.">
        <title>Global analysis of biosynthetic gene clusters reveals vast potential of secondary metabolite production in Penicillium species.</title>
        <authorList>
            <person name="Nielsen J.C."/>
            <person name="Grijseels S."/>
            <person name="Prigent S."/>
            <person name="Ji B."/>
            <person name="Dainat J."/>
            <person name="Nielsen K.F."/>
            <person name="Frisvad J.C."/>
            <person name="Workman M."/>
            <person name="Nielsen J."/>
        </authorList>
    </citation>
    <scope>NUCLEOTIDE SEQUENCE [LARGE SCALE GENOMIC DNA]</scope>
    <source>
        <strain evidence="2">IBT 13039</strain>
    </source>
</reference>
<name>A0A1V6Y0I7_PENNA</name>
<feature type="non-terminal residue" evidence="1">
    <location>
        <position position="1"/>
    </location>
</feature>
<keyword evidence="2" id="KW-1185">Reference proteome</keyword>
<protein>
    <submittedName>
        <fullName evidence="1">Uncharacterized protein</fullName>
    </submittedName>
</protein>
<organism evidence="1 2">
    <name type="scientific">Penicillium nalgiovense</name>
    <dbReference type="NCBI Taxonomy" id="60175"/>
    <lineage>
        <taxon>Eukaryota</taxon>
        <taxon>Fungi</taxon>
        <taxon>Dikarya</taxon>
        <taxon>Ascomycota</taxon>
        <taxon>Pezizomycotina</taxon>
        <taxon>Eurotiomycetes</taxon>
        <taxon>Eurotiomycetidae</taxon>
        <taxon>Eurotiales</taxon>
        <taxon>Aspergillaceae</taxon>
        <taxon>Penicillium</taxon>
    </lineage>
</organism>